<proteinExistence type="predicted"/>
<reference evidence="2 3" key="1">
    <citation type="submission" date="2017-07" db="EMBL/GenBank/DDBJ databases">
        <title>Leptospira spp. isolated from tropical soils.</title>
        <authorList>
            <person name="Thibeaux R."/>
            <person name="Iraola G."/>
            <person name="Ferres I."/>
            <person name="Bierque E."/>
            <person name="Girault D."/>
            <person name="Soupe-Gilbert M.-E."/>
            <person name="Picardeau M."/>
            <person name="Goarant C."/>
        </authorList>
    </citation>
    <scope>NUCLEOTIDE SEQUENCE [LARGE SCALE GENOMIC DNA]</scope>
    <source>
        <strain evidence="2 3">FH4-C-A2</strain>
    </source>
</reference>
<dbReference type="Proteomes" id="UP000231926">
    <property type="component" value="Unassembled WGS sequence"/>
</dbReference>
<organism evidence="2 3">
    <name type="scientific">Leptospira saintgironsiae</name>
    <dbReference type="NCBI Taxonomy" id="2023183"/>
    <lineage>
        <taxon>Bacteria</taxon>
        <taxon>Pseudomonadati</taxon>
        <taxon>Spirochaetota</taxon>
        <taxon>Spirochaetia</taxon>
        <taxon>Leptospirales</taxon>
        <taxon>Leptospiraceae</taxon>
        <taxon>Leptospira</taxon>
    </lineage>
</organism>
<dbReference type="InterPro" id="IPR037026">
    <property type="entry name" value="Vgr_OB-fold_dom_sf"/>
</dbReference>
<sequence>MSFAELLDRYTDKKGRGIQLGMVCQVESFDASRMRADVLPLVREKNELDEVSNYPVLPGIPVHYVQIGENCFIKPFYQRGDLVWVGFSTFDISNSLGGGGRKQEVRPDSKIFGLENACLLGRIAEQGWSEPTNLIKFENGRLVLKVGSTELSLSEDGVEVTGNLNASGEVSGDVVYETGLSASGSDDGGLSIGEIKAAFNNHIHNTTAPGAPTGTPVSQIQE</sequence>
<name>A0A2M9YCE3_9LEPT</name>
<accession>A0A2M9YCE3</accession>
<dbReference type="OrthoDB" id="326517at2"/>
<feature type="domain" description="Phage protein Gp138 N-terminal" evidence="1">
    <location>
        <begin position="23"/>
        <end position="103"/>
    </location>
</feature>
<evidence type="ECO:0000259" key="1">
    <source>
        <dbReference type="Pfam" id="PF18352"/>
    </source>
</evidence>
<evidence type="ECO:0000313" key="2">
    <source>
        <dbReference type="EMBL" id="PJZ49218.1"/>
    </source>
</evidence>
<comment type="caution">
    <text evidence="2">The sequence shown here is derived from an EMBL/GenBank/DDBJ whole genome shotgun (WGS) entry which is preliminary data.</text>
</comment>
<dbReference type="EMBL" id="NPDR01000003">
    <property type="protein sequence ID" value="PJZ49218.1"/>
    <property type="molecule type" value="Genomic_DNA"/>
</dbReference>
<dbReference type="AlphaFoldDB" id="A0A2M9YCE3"/>
<protein>
    <recommendedName>
        <fullName evidence="1">Phage protein Gp138 N-terminal domain-containing protein</fullName>
    </recommendedName>
</protein>
<dbReference type="Pfam" id="PF18352">
    <property type="entry name" value="Gp138_N"/>
    <property type="match status" value="1"/>
</dbReference>
<dbReference type="InterPro" id="IPR041599">
    <property type="entry name" value="Gp138_N"/>
</dbReference>
<keyword evidence="3" id="KW-1185">Reference proteome</keyword>
<dbReference type="Gene3D" id="2.40.50.230">
    <property type="entry name" value="Gp5 N-terminal domain"/>
    <property type="match status" value="1"/>
</dbReference>
<evidence type="ECO:0000313" key="3">
    <source>
        <dbReference type="Proteomes" id="UP000231926"/>
    </source>
</evidence>
<gene>
    <name evidence="2" type="ORF">CH362_07700</name>
</gene>